<dbReference type="PANTHER" id="PTHR42760">
    <property type="entry name" value="SHORT-CHAIN DEHYDROGENASES/REDUCTASES FAMILY MEMBER"/>
    <property type="match status" value="1"/>
</dbReference>
<dbReference type="PANTHER" id="PTHR42760:SF121">
    <property type="entry name" value="3-OXOACYL-(ACYL-CARRIER-PROTEIN) REDUCTASE"/>
    <property type="match status" value="1"/>
</dbReference>
<dbReference type="GO" id="GO:0048038">
    <property type="term" value="F:quinone binding"/>
    <property type="evidence" value="ECO:0007669"/>
    <property type="project" value="TreeGrafter"/>
</dbReference>
<keyword evidence="4" id="KW-1185">Reference proteome</keyword>
<sequence length="256" mass="26959">MSSLGVAFVTGAAQGIGRAIALQLADDGFDVAINDIPASKDKLESVSKEIAAKGRRTYIAAGDVSVEANVELMFSDVVKSLGQLDVMVANAGVCGAKPIIDTTSDEWDRVFAINTRGVFLCYKYAAAQMIKQGRGGRIIGASSTAGLQGEAHMSAYSASKFAVRGLTQAAAREWGPHKITVNVYCPGVIETEMLENLAKASGITPAVLYDTHKQFSSLGYNGTPVEVATLVSFLASKESHFITGQSIPVNGGRFFV</sequence>
<name>A0A369JEL3_HYPMA</name>
<accession>A0A369JEL3</accession>
<keyword evidence="2" id="KW-0521">NADP</keyword>
<dbReference type="FunFam" id="3.40.50.720:FF:000084">
    <property type="entry name" value="Short-chain dehydrogenase reductase"/>
    <property type="match status" value="1"/>
</dbReference>
<reference evidence="3" key="1">
    <citation type="submission" date="2018-04" db="EMBL/GenBank/DDBJ databases">
        <title>Whole genome sequencing of Hypsizygus marmoreus.</title>
        <authorList>
            <person name="Choi I.-G."/>
            <person name="Min B."/>
            <person name="Kim J.-G."/>
            <person name="Kim S."/>
            <person name="Oh Y.-L."/>
            <person name="Kong W.-S."/>
            <person name="Park H."/>
            <person name="Jeong J."/>
            <person name="Song E.-S."/>
        </authorList>
    </citation>
    <scope>NUCLEOTIDE SEQUENCE [LARGE SCALE GENOMIC DNA]</scope>
    <source>
        <strain evidence="3">51987-8</strain>
    </source>
</reference>
<dbReference type="GO" id="GO:0006633">
    <property type="term" value="P:fatty acid biosynthetic process"/>
    <property type="evidence" value="ECO:0007669"/>
    <property type="project" value="TreeGrafter"/>
</dbReference>
<dbReference type="PRINTS" id="PR00081">
    <property type="entry name" value="GDHRDH"/>
</dbReference>
<dbReference type="EMBL" id="LUEZ02000076">
    <property type="protein sequence ID" value="RDB19762.1"/>
    <property type="molecule type" value="Genomic_DNA"/>
</dbReference>
<dbReference type="Pfam" id="PF13561">
    <property type="entry name" value="adh_short_C2"/>
    <property type="match status" value="1"/>
</dbReference>
<comment type="similarity">
    <text evidence="1">Belongs to the short-chain dehydrogenases/reductases (SDR) family.</text>
</comment>
<dbReference type="STRING" id="39966.A0A369JEL3"/>
<gene>
    <name evidence="3" type="primary">budC_2</name>
    <name evidence="3" type="ORF">Hypma_013232</name>
</gene>
<organism evidence="3 4">
    <name type="scientific">Hypsizygus marmoreus</name>
    <name type="common">White beech mushroom</name>
    <name type="synonym">Agaricus marmoreus</name>
    <dbReference type="NCBI Taxonomy" id="39966"/>
    <lineage>
        <taxon>Eukaryota</taxon>
        <taxon>Fungi</taxon>
        <taxon>Dikarya</taxon>
        <taxon>Basidiomycota</taxon>
        <taxon>Agaricomycotina</taxon>
        <taxon>Agaricomycetes</taxon>
        <taxon>Agaricomycetidae</taxon>
        <taxon>Agaricales</taxon>
        <taxon>Tricholomatineae</taxon>
        <taxon>Lyophyllaceae</taxon>
        <taxon>Hypsizygus</taxon>
    </lineage>
</organism>
<dbReference type="FunCoup" id="A0A369JEL3">
    <property type="interactions" value="21"/>
</dbReference>
<evidence type="ECO:0000256" key="1">
    <source>
        <dbReference type="ARBA" id="ARBA00006484"/>
    </source>
</evidence>
<comment type="caution">
    <text evidence="3">The sequence shown here is derived from an EMBL/GenBank/DDBJ whole genome shotgun (WGS) entry which is preliminary data.</text>
</comment>
<dbReference type="SUPFAM" id="SSF51735">
    <property type="entry name" value="NAD(P)-binding Rossmann-fold domains"/>
    <property type="match status" value="1"/>
</dbReference>
<dbReference type="Gene3D" id="3.40.50.720">
    <property type="entry name" value="NAD(P)-binding Rossmann-like Domain"/>
    <property type="match status" value="1"/>
</dbReference>
<dbReference type="PRINTS" id="PR00080">
    <property type="entry name" value="SDRFAMILY"/>
</dbReference>
<dbReference type="InParanoid" id="A0A369JEL3"/>
<proteinExistence type="inferred from homology"/>
<evidence type="ECO:0000256" key="2">
    <source>
        <dbReference type="ARBA" id="ARBA00022857"/>
    </source>
</evidence>
<dbReference type="AlphaFoldDB" id="A0A369JEL3"/>
<dbReference type="InterPro" id="IPR020904">
    <property type="entry name" value="Sc_DH/Rdtase_CS"/>
</dbReference>
<protein>
    <submittedName>
        <fullName evidence="3">L-2,3-butanediol dehydrogenase</fullName>
    </submittedName>
</protein>
<dbReference type="GO" id="GO:0016616">
    <property type="term" value="F:oxidoreductase activity, acting on the CH-OH group of donors, NAD or NADP as acceptor"/>
    <property type="evidence" value="ECO:0007669"/>
    <property type="project" value="TreeGrafter"/>
</dbReference>
<dbReference type="Proteomes" id="UP000076154">
    <property type="component" value="Unassembled WGS sequence"/>
</dbReference>
<dbReference type="OrthoDB" id="498125at2759"/>
<evidence type="ECO:0000313" key="3">
    <source>
        <dbReference type="EMBL" id="RDB19762.1"/>
    </source>
</evidence>
<evidence type="ECO:0000313" key="4">
    <source>
        <dbReference type="Proteomes" id="UP000076154"/>
    </source>
</evidence>
<dbReference type="InterPro" id="IPR036291">
    <property type="entry name" value="NAD(P)-bd_dom_sf"/>
</dbReference>
<dbReference type="InterPro" id="IPR002347">
    <property type="entry name" value="SDR_fam"/>
</dbReference>
<dbReference type="PROSITE" id="PS00061">
    <property type="entry name" value="ADH_SHORT"/>
    <property type="match status" value="1"/>
</dbReference>